<dbReference type="OrthoDB" id="1524454at2"/>
<name>A0A271J269_9BACT</name>
<keyword evidence="3" id="KW-1185">Reference proteome</keyword>
<evidence type="ECO:0000313" key="2">
    <source>
        <dbReference type="EMBL" id="PAP77358.1"/>
    </source>
</evidence>
<gene>
    <name evidence="2" type="ORF">BSZ37_13400</name>
</gene>
<dbReference type="EMBL" id="MQWD01000001">
    <property type="protein sequence ID" value="PAP77358.1"/>
    <property type="molecule type" value="Genomic_DNA"/>
</dbReference>
<dbReference type="Pfam" id="PF12867">
    <property type="entry name" value="DinB_2"/>
    <property type="match status" value="1"/>
</dbReference>
<dbReference type="InterPro" id="IPR034660">
    <property type="entry name" value="DinB/YfiT-like"/>
</dbReference>
<dbReference type="AlphaFoldDB" id="A0A271J269"/>
<evidence type="ECO:0000313" key="3">
    <source>
        <dbReference type="Proteomes" id="UP000216339"/>
    </source>
</evidence>
<sequence length="183" mass="19830">MPDLKAPYVESRDRLHALIDGLSDDAFNARPSEKSWSAGECVVHLNKIAKGYLPVMEAAVADPSAPRGEGPFRYGWLSRRFIASVRPGSRNLPTAGAMKPPEAAGLRSDIDRARAVERFDADVDRYLAVIDASEGLDLGRIKIASPFLSLLRLPLGAFLDAMGQHSLRHVLQAERAVAATRGA</sequence>
<dbReference type="RefSeq" id="WP_095511027.1">
    <property type="nucleotide sequence ID" value="NZ_MQWD01000001.1"/>
</dbReference>
<proteinExistence type="predicted"/>
<accession>A0A271J269</accession>
<protein>
    <recommendedName>
        <fullName evidence="1">DinB-like domain-containing protein</fullName>
    </recommendedName>
</protein>
<organism evidence="2 3">
    <name type="scientific">Rubrivirga marina</name>
    <dbReference type="NCBI Taxonomy" id="1196024"/>
    <lineage>
        <taxon>Bacteria</taxon>
        <taxon>Pseudomonadati</taxon>
        <taxon>Rhodothermota</taxon>
        <taxon>Rhodothermia</taxon>
        <taxon>Rhodothermales</taxon>
        <taxon>Rubricoccaceae</taxon>
        <taxon>Rubrivirga</taxon>
    </lineage>
</organism>
<dbReference type="SUPFAM" id="SSF109854">
    <property type="entry name" value="DinB/YfiT-like putative metalloenzymes"/>
    <property type="match status" value="1"/>
</dbReference>
<dbReference type="Proteomes" id="UP000216339">
    <property type="component" value="Unassembled WGS sequence"/>
</dbReference>
<reference evidence="2 3" key="1">
    <citation type="submission" date="2016-11" db="EMBL/GenBank/DDBJ databases">
        <title>Study of marine rhodopsin-containing bacteria.</title>
        <authorList>
            <person name="Yoshizawa S."/>
            <person name="Kumagai Y."/>
            <person name="Kogure K."/>
        </authorList>
    </citation>
    <scope>NUCLEOTIDE SEQUENCE [LARGE SCALE GENOMIC DNA]</scope>
    <source>
        <strain evidence="2 3">SAORIC-28</strain>
    </source>
</reference>
<comment type="caution">
    <text evidence="2">The sequence shown here is derived from an EMBL/GenBank/DDBJ whole genome shotgun (WGS) entry which is preliminary data.</text>
</comment>
<dbReference type="InterPro" id="IPR024775">
    <property type="entry name" value="DinB-like"/>
</dbReference>
<feature type="domain" description="DinB-like" evidence="1">
    <location>
        <begin position="9"/>
        <end position="173"/>
    </location>
</feature>
<evidence type="ECO:0000259" key="1">
    <source>
        <dbReference type="Pfam" id="PF12867"/>
    </source>
</evidence>
<dbReference type="Gene3D" id="1.20.120.450">
    <property type="entry name" value="dinb family like domain"/>
    <property type="match status" value="1"/>
</dbReference>